<dbReference type="GO" id="GO:0008270">
    <property type="term" value="F:zinc ion binding"/>
    <property type="evidence" value="ECO:0007669"/>
    <property type="project" value="InterPro"/>
</dbReference>
<comment type="caution">
    <text evidence="5">The sequence shown here is derived from an EMBL/GenBank/DDBJ whole genome shotgun (WGS) entry which is preliminary data.</text>
</comment>
<keyword evidence="1" id="KW-0645">Protease</keyword>
<dbReference type="GO" id="GO:0004222">
    <property type="term" value="F:metalloendopeptidase activity"/>
    <property type="evidence" value="ECO:0007669"/>
    <property type="project" value="InterPro"/>
</dbReference>
<keyword evidence="6" id="KW-1185">Reference proteome</keyword>
<evidence type="ECO:0000256" key="4">
    <source>
        <dbReference type="ARBA" id="ARBA00022833"/>
    </source>
</evidence>
<dbReference type="PATRIC" id="fig|137591.25.peg.858"/>
<protein>
    <submittedName>
        <fullName evidence="5">Matrixin</fullName>
    </submittedName>
</protein>
<proteinExistence type="predicted"/>
<evidence type="ECO:0000313" key="5">
    <source>
        <dbReference type="EMBL" id="KIU21129.1"/>
    </source>
</evidence>
<dbReference type="EMBL" id="JWHU01000012">
    <property type="protein sequence ID" value="KIU21129.1"/>
    <property type="molecule type" value="Genomic_DNA"/>
</dbReference>
<organism evidence="5 6">
    <name type="scientific">Weissella cibaria</name>
    <dbReference type="NCBI Taxonomy" id="137591"/>
    <lineage>
        <taxon>Bacteria</taxon>
        <taxon>Bacillati</taxon>
        <taxon>Bacillota</taxon>
        <taxon>Bacilli</taxon>
        <taxon>Lactobacillales</taxon>
        <taxon>Lactobacillaceae</taxon>
        <taxon>Weissella</taxon>
    </lineage>
</organism>
<evidence type="ECO:0000256" key="2">
    <source>
        <dbReference type="ARBA" id="ARBA00022723"/>
    </source>
</evidence>
<reference evidence="5 6" key="1">
    <citation type="journal article" date="2015" name="Microbiology (Mosc.)">
        <title>Genomics of the Weissella cibaria species with an examination of its metabolic traits.</title>
        <authorList>
            <person name="Lynch K.M."/>
            <person name="Lucid A."/>
            <person name="Arendt E.K."/>
            <person name="Sleator R.D."/>
            <person name="Lucey B."/>
            <person name="Coffey A."/>
        </authorList>
    </citation>
    <scope>NUCLEOTIDE SEQUENCE [LARGE SCALE GENOMIC DNA]</scope>
    <source>
        <strain evidence="5 6">MG1</strain>
    </source>
</reference>
<evidence type="ECO:0000256" key="3">
    <source>
        <dbReference type="ARBA" id="ARBA00022801"/>
    </source>
</evidence>
<gene>
    <name evidence="5" type="ORF">QX99_00889</name>
</gene>
<evidence type="ECO:0000256" key="1">
    <source>
        <dbReference type="ARBA" id="ARBA00022670"/>
    </source>
</evidence>
<evidence type="ECO:0000313" key="6">
    <source>
        <dbReference type="Proteomes" id="UP000032287"/>
    </source>
</evidence>
<dbReference type="Proteomes" id="UP000032287">
    <property type="component" value="Unassembled WGS sequence"/>
</dbReference>
<dbReference type="SUPFAM" id="SSF55486">
    <property type="entry name" value="Metalloproteases ('zincins'), catalytic domain"/>
    <property type="match status" value="1"/>
</dbReference>
<dbReference type="GO" id="GO:0006508">
    <property type="term" value="P:proteolysis"/>
    <property type="evidence" value="ECO:0007669"/>
    <property type="project" value="UniProtKB-KW"/>
</dbReference>
<sequence precursor="true">MWRRSERIGRWVLASLTILLAVGTMTDVSAAGAPAGRFSVSGNAKLPDKVKQAVFEATQEWQTVLNDDDLFDAAEPTRTNVTVVWDTAHDARVAKDDAVAVTKKTGNLTKPAYEIVLYKRDINRAFKQDGFATQEQQLRTIIVHELGHTMGLTHSTNKHDVMYPMALGPTQHITADDVRQLPFAVRNGVQQDLARQDRAWFAPRRWLTMLTETVVKTFKRPHSLEIAALSFGGALVVTVVGTMVYNRRGR</sequence>
<dbReference type="GO" id="GO:0031012">
    <property type="term" value="C:extracellular matrix"/>
    <property type="evidence" value="ECO:0007669"/>
    <property type="project" value="InterPro"/>
</dbReference>
<dbReference type="Pfam" id="PF00413">
    <property type="entry name" value="Peptidase_M10"/>
    <property type="match status" value="1"/>
</dbReference>
<dbReference type="InterPro" id="IPR001818">
    <property type="entry name" value="Pept_M10_metallopeptidase"/>
</dbReference>
<dbReference type="AlphaFoldDB" id="A0A0D1K871"/>
<dbReference type="KEGG" id="wcb:AO080_04920"/>
<keyword evidence="4" id="KW-0862">Zinc</keyword>
<keyword evidence="3" id="KW-0378">Hydrolase</keyword>
<dbReference type="RefSeq" id="WP_043707665.1">
    <property type="nucleotide sequence ID" value="NZ_JALOCT010000004.1"/>
</dbReference>
<dbReference type="OrthoDB" id="2148705at2"/>
<keyword evidence="2" id="KW-0479">Metal-binding</keyword>
<dbReference type="InterPro" id="IPR024079">
    <property type="entry name" value="MetalloPept_cat_dom_sf"/>
</dbReference>
<accession>A0A0D1K871</accession>
<name>A0A0D1K871_9LACO</name>
<dbReference type="Gene3D" id="3.40.390.10">
    <property type="entry name" value="Collagenase (Catalytic Domain)"/>
    <property type="match status" value="1"/>
</dbReference>